<dbReference type="SMART" id="SM00866">
    <property type="entry name" value="UTRA"/>
    <property type="match status" value="1"/>
</dbReference>
<dbReference type="PANTHER" id="PTHR44846">
    <property type="entry name" value="MANNOSYL-D-GLYCERATE TRANSPORT/METABOLISM SYSTEM REPRESSOR MNGR-RELATED"/>
    <property type="match status" value="1"/>
</dbReference>
<name>A0A212K3Y9_9FIRM</name>
<dbReference type="EMBL" id="FLUN01000001">
    <property type="protein sequence ID" value="SBW06421.1"/>
    <property type="molecule type" value="Genomic_DNA"/>
</dbReference>
<accession>A0A212K3Y9</accession>
<dbReference type="AlphaFoldDB" id="A0A212K3Y9"/>
<organism evidence="2">
    <name type="scientific">uncultured Eubacteriales bacterium</name>
    <dbReference type="NCBI Taxonomy" id="172733"/>
    <lineage>
        <taxon>Bacteria</taxon>
        <taxon>Bacillati</taxon>
        <taxon>Bacillota</taxon>
        <taxon>Clostridia</taxon>
        <taxon>Eubacteriales</taxon>
        <taxon>environmental samples</taxon>
    </lineage>
</organism>
<dbReference type="InterPro" id="IPR011663">
    <property type="entry name" value="UTRA"/>
</dbReference>
<dbReference type="PANTHER" id="PTHR44846:SF1">
    <property type="entry name" value="MANNOSYL-D-GLYCERATE TRANSPORT_METABOLISM SYSTEM REPRESSOR MNGR-RELATED"/>
    <property type="match status" value="1"/>
</dbReference>
<dbReference type="GO" id="GO:0003677">
    <property type="term" value="F:DNA binding"/>
    <property type="evidence" value="ECO:0007669"/>
    <property type="project" value="InterPro"/>
</dbReference>
<gene>
    <name evidence="2" type="ORF">KL86CLO1_12160</name>
</gene>
<evidence type="ECO:0000259" key="1">
    <source>
        <dbReference type="SMART" id="SM00866"/>
    </source>
</evidence>
<dbReference type="SUPFAM" id="SSF64288">
    <property type="entry name" value="Chorismate lyase-like"/>
    <property type="match status" value="1"/>
</dbReference>
<dbReference type="Pfam" id="PF07702">
    <property type="entry name" value="UTRA"/>
    <property type="match status" value="1"/>
</dbReference>
<sequence length="163" mass="18727">MVSAKVPSLLGFTDEITSMGMTPRTEVVSFQLMKVPDKLHHTLGIDKDEMVYYIRRVRYADNVPFVRETTHMSARLYPDVSMKILSGSKYHYFEDELGLKIAYSQHTVTPILPPEDITELFGLSAQQPIIKVGNTTFLENGQVMDYTELVMNSPKYQLRYIKQ</sequence>
<proteinExistence type="predicted"/>
<dbReference type="InterPro" id="IPR028978">
    <property type="entry name" value="Chorismate_lyase_/UTRA_dom_sf"/>
</dbReference>
<dbReference type="Gene3D" id="3.40.1410.10">
    <property type="entry name" value="Chorismate lyase-like"/>
    <property type="match status" value="1"/>
</dbReference>
<protein>
    <recommendedName>
        <fullName evidence="1">UbiC transcription regulator-associated domain-containing protein</fullName>
    </recommendedName>
</protein>
<dbReference type="InterPro" id="IPR050679">
    <property type="entry name" value="Bact_HTH_transcr_reg"/>
</dbReference>
<feature type="domain" description="UbiC transcription regulator-associated" evidence="1">
    <location>
        <begin position="18"/>
        <end position="157"/>
    </location>
</feature>
<evidence type="ECO:0000313" key="2">
    <source>
        <dbReference type="EMBL" id="SBW06421.1"/>
    </source>
</evidence>
<reference evidence="2" key="1">
    <citation type="submission" date="2016-04" db="EMBL/GenBank/DDBJ databases">
        <authorList>
            <person name="Evans L.H."/>
            <person name="Alamgir A."/>
            <person name="Owens N."/>
            <person name="Weber N.D."/>
            <person name="Virtaneva K."/>
            <person name="Barbian K."/>
            <person name="Babar A."/>
            <person name="Rosenke K."/>
        </authorList>
    </citation>
    <scope>NUCLEOTIDE SEQUENCE</scope>
    <source>
        <strain evidence="2">86</strain>
    </source>
</reference>
<dbReference type="GO" id="GO:0045892">
    <property type="term" value="P:negative regulation of DNA-templated transcription"/>
    <property type="evidence" value="ECO:0007669"/>
    <property type="project" value="TreeGrafter"/>
</dbReference>